<dbReference type="AlphaFoldDB" id="A0A438HLN2"/>
<evidence type="ECO:0000313" key="2">
    <source>
        <dbReference type="Proteomes" id="UP000288805"/>
    </source>
</evidence>
<reference evidence="1 2" key="1">
    <citation type="journal article" date="2018" name="PLoS Genet.">
        <title>Population sequencing reveals clonal diversity and ancestral inbreeding in the grapevine cultivar Chardonnay.</title>
        <authorList>
            <person name="Roach M.J."/>
            <person name="Johnson D.L."/>
            <person name="Bohlmann J."/>
            <person name="van Vuuren H.J."/>
            <person name="Jones S.J."/>
            <person name="Pretorius I.S."/>
            <person name="Schmidt S.A."/>
            <person name="Borneman A.R."/>
        </authorList>
    </citation>
    <scope>NUCLEOTIDE SEQUENCE [LARGE SCALE GENOMIC DNA]</scope>
    <source>
        <strain evidence="2">cv. Chardonnay</strain>
        <tissue evidence="1">Leaf</tissue>
    </source>
</reference>
<evidence type="ECO:0008006" key="3">
    <source>
        <dbReference type="Google" id="ProtNLM"/>
    </source>
</evidence>
<proteinExistence type="predicted"/>
<sequence>MGKKVGCSQEVTEVYCVGLWKWIRKDWDLMSTRISFSIGNGQRDFSIEGGWNPCFFRSFNDWEVEVVKSFLVQLHGKRVCGDVEDTVLWTKMKSG</sequence>
<accession>A0A438HLN2</accession>
<comment type="caution">
    <text evidence="1">The sequence shown here is derived from an EMBL/GenBank/DDBJ whole genome shotgun (WGS) entry which is preliminary data.</text>
</comment>
<evidence type="ECO:0000313" key="1">
    <source>
        <dbReference type="EMBL" id="RVW85400.1"/>
    </source>
</evidence>
<protein>
    <recommendedName>
        <fullName evidence="3">Reverse transcriptase zinc-binding domain-containing protein</fullName>
    </recommendedName>
</protein>
<gene>
    <name evidence="1" type="ORF">CK203_038963</name>
</gene>
<dbReference type="Proteomes" id="UP000288805">
    <property type="component" value="Unassembled WGS sequence"/>
</dbReference>
<dbReference type="EMBL" id="QGNW01000204">
    <property type="protein sequence ID" value="RVW85400.1"/>
    <property type="molecule type" value="Genomic_DNA"/>
</dbReference>
<name>A0A438HLN2_VITVI</name>
<organism evidence="1 2">
    <name type="scientific">Vitis vinifera</name>
    <name type="common">Grape</name>
    <dbReference type="NCBI Taxonomy" id="29760"/>
    <lineage>
        <taxon>Eukaryota</taxon>
        <taxon>Viridiplantae</taxon>
        <taxon>Streptophyta</taxon>
        <taxon>Embryophyta</taxon>
        <taxon>Tracheophyta</taxon>
        <taxon>Spermatophyta</taxon>
        <taxon>Magnoliopsida</taxon>
        <taxon>eudicotyledons</taxon>
        <taxon>Gunneridae</taxon>
        <taxon>Pentapetalae</taxon>
        <taxon>rosids</taxon>
        <taxon>Vitales</taxon>
        <taxon>Vitaceae</taxon>
        <taxon>Viteae</taxon>
        <taxon>Vitis</taxon>
    </lineage>
</organism>